<evidence type="ECO:0000256" key="1">
    <source>
        <dbReference type="SAM" id="MobiDB-lite"/>
    </source>
</evidence>
<sequence>MQLADRVYGVISTTGGAVHPYRLITGIFSRLLKTYSTFWLYTHTPCLSIYDNIVHTPRRDIHAKHIVHTTNGWTSHLLAPMREKIVRAWTYDSTARRNRLGTMDGSVDSRSCSSGHAPPSRPGASTSPSKPGCGSCQ</sequence>
<dbReference type="Proteomes" id="UP000217790">
    <property type="component" value="Unassembled WGS sequence"/>
</dbReference>
<dbReference type="Gene3D" id="3.30.9.10">
    <property type="entry name" value="D-Amino Acid Oxidase, subunit A, domain 2"/>
    <property type="match status" value="1"/>
</dbReference>
<evidence type="ECO:0000313" key="2">
    <source>
        <dbReference type="EMBL" id="PBK79869.1"/>
    </source>
</evidence>
<proteinExistence type="predicted"/>
<keyword evidence="3" id="KW-1185">Reference proteome</keyword>
<name>A0A2H3C9W8_ARMGA</name>
<dbReference type="STRING" id="47427.A0A2H3C9W8"/>
<dbReference type="OrthoDB" id="429143at2759"/>
<dbReference type="InParanoid" id="A0A2H3C9W8"/>
<organism evidence="2 3">
    <name type="scientific">Armillaria gallica</name>
    <name type="common">Bulbous honey fungus</name>
    <name type="synonym">Armillaria bulbosa</name>
    <dbReference type="NCBI Taxonomy" id="47427"/>
    <lineage>
        <taxon>Eukaryota</taxon>
        <taxon>Fungi</taxon>
        <taxon>Dikarya</taxon>
        <taxon>Basidiomycota</taxon>
        <taxon>Agaricomycotina</taxon>
        <taxon>Agaricomycetes</taxon>
        <taxon>Agaricomycetidae</taxon>
        <taxon>Agaricales</taxon>
        <taxon>Marasmiineae</taxon>
        <taxon>Physalacriaceae</taxon>
        <taxon>Armillaria</taxon>
    </lineage>
</organism>
<dbReference type="EMBL" id="KZ293758">
    <property type="protein sequence ID" value="PBK79869.1"/>
    <property type="molecule type" value="Genomic_DNA"/>
</dbReference>
<feature type="region of interest" description="Disordered" evidence="1">
    <location>
        <begin position="100"/>
        <end position="137"/>
    </location>
</feature>
<reference evidence="3" key="1">
    <citation type="journal article" date="2017" name="Nat. Ecol. Evol.">
        <title>Genome expansion and lineage-specific genetic innovations in the forest pathogenic fungi Armillaria.</title>
        <authorList>
            <person name="Sipos G."/>
            <person name="Prasanna A.N."/>
            <person name="Walter M.C."/>
            <person name="O'Connor E."/>
            <person name="Balint B."/>
            <person name="Krizsan K."/>
            <person name="Kiss B."/>
            <person name="Hess J."/>
            <person name="Varga T."/>
            <person name="Slot J."/>
            <person name="Riley R."/>
            <person name="Boka B."/>
            <person name="Rigling D."/>
            <person name="Barry K."/>
            <person name="Lee J."/>
            <person name="Mihaltcheva S."/>
            <person name="LaButti K."/>
            <person name="Lipzen A."/>
            <person name="Waldron R."/>
            <person name="Moloney N.M."/>
            <person name="Sperisen C."/>
            <person name="Kredics L."/>
            <person name="Vagvoelgyi C."/>
            <person name="Patrignani A."/>
            <person name="Fitzpatrick D."/>
            <person name="Nagy I."/>
            <person name="Doyle S."/>
            <person name="Anderson J.B."/>
            <person name="Grigoriev I.V."/>
            <person name="Gueldener U."/>
            <person name="Muensterkoetter M."/>
            <person name="Nagy L.G."/>
        </authorList>
    </citation>
    <scope>NUCLEOTIDE SEQUENCE [LARGE SCALE GENOMIC DNA]</scope>
    <source>
        <strain evidence="3">Ar21-2</strain>
    </source>
</reference>
<protein>
    <submittedName>
        <fullName evidence="2">Uncharacterized protein</fullName>
    </submittedName>
</protein>
<dbReference type="InterPro" id="IPR036188">
    <property type="entry name" value="FAD/NAD-bd_sf"/>
</dbReference>
<gene>
    <name evidence="2" type="ORF">ARMGADRAFT_1092736</name>
</gene>
<dbReference type="AlphaFoldDB" id="A0A2H3C9W8"/>
<accession>A0A2H3C9W8</accession>
<dbReference type="Gene3D" id="3.50.50.60">
    <property type="entry name" value="FAD/NAD(P)-binding domain"/>
    <property type="match status" value="1"/>
</dbReference>
<evidence type="ECO:0000313" key="3">
    <source>
        <dbReference type="Proteomes" id="UP000217790"/>
    </source>
</evidence>